<dbReference type="STRING" id="181874.A0A409VPM7"/>
<dbReference type="EC" id="6.1.1.19" evidence="2"/>
<dbReference type="SUPFAM" id="SSF47323">
    <property type="entry name" value="Anticodon-binding domain of a subclass of class I aminoacyl-tRNA synthetases"/>
    <property type="match status" value="1"/>
</dbReference>
<organism evidence="12 13">
    <name type="scientific">Panaeolus cyanescens</name>
    <dbReference type="NCBI Taxonomy" id="181874"/>
    <lineage>
        <taxon>Eukaryota</taxon>
        <taxon>Fungi</taxon>
        <taxon>Dikarya</taxon>
        <taxon>Basidiomycota</taxon>
        <taxon>Agaricomycotina</taxon>
        <taxon>Agaricomycetes</taxon>
        <taxon>Agaricomycetidae</taxon>
        <taxon>Agaricales</taxon>
        <taxon>Agaricineae</taxon>
        <taxon>Galeropsidaceae</taxon>
        <taxon>Panaeolus</taxon>
    </lineage>
</organism>
<dbReference type="SMART" id="SM00836">
    <property type="entry name" value="DALR_1"/>
    <property type="match status" value="1"/>
</dbReference>
<dbReference type="FunCoup" id="A0A409VPM7">
    <property type="interactions" value="580"/>
</dbReference>
<keyword evidence="4 10" id="KW-0547">Nucleotide-binding</keyword>
<dbReference type="NCBIfam" id="TIGR00456">
    <property type="entry name" value="argS"/>
    <property type="match status" value="1"/>
</dbReference>
<dbReference type="EMBL" id="NHTK01006012">
    <property type="protein sequence ID" value="PPQ68231.1"/>
    <property type="molecule type" value="Genomic_DNA"/>
</dbReference>
<dbReference type="InParanoid" id="A0A409VPM7"/>
<evidence type="ECO:0000256" key="3">
    <source>
        <dbReference type="ARBA" id="ARBA00022598"/>
    </source>
</evidence>
<dbReference type="Gene3D" id="3.40.50.620">
    <property type="entry name" value="HUPs"/>
    <property type="match status" value="1"/>
</dbReference>
<evidence type="ECO:0000259" key="11">
    <source>
        <dbReference type="SMART" id="SM00836"/>
    </source>
</evidence>
<keyword evidence="5 10" id="KW-0067">ATP-binding</keyword>
<evidence type="ECO:0000256" key="2">
    <source>
        <dbReference type="ARBA" id="ARBA00012837"/>
    </source>
</evidence>
<dbReference type="Pfam" id="PF00750">
    <property type="entry name" value="tRNA-synt_1d"/>
    <property type="match status" value="1"/>
</dbReference>
<evidence type="ECO:0000256" key="5">
    <source>
        <dbReference type="ARBA" id="ARBA00022840"/>
    </source>
</evidence>
<evidence type="ECO:0000256" key="10">
    <source>
        <dbReference type="RuleBase" id="RU363038"/>
    </source>
</evidence>
<dbReference type="Pfam" id="PF05746">
    <property type="entry name" value="DALR_1"/>
    <property type="match status" value="1"/>
</dbReference>
<dbReference type="PANTHER" id="PTHR11956">
    <property type="entry name" value="ARGINYL-TRNA SYNTHETASE"/>
    <property type="match status" value="1"/>
</dbReference>
<dbReference type="AlphaFoldDB" id="A0A409VPM7"/>
<evidence type="ECO:0000256" key="1">
    <source>
        <dbReference type="ARBA" id="ARBA00005594"/>
    </source>
</evidence>
<dbReference type="Gene3D" id="3.30.1360.70">
    <property type="entry name" value="Arginyl tRNA synthetase N-terminal domain"/>
    <property type="match status" value="1"/>
</dbReference>
<keyword evidence="13" id="KW-1185">Reference proteome</keyword>
<comment type="caution">
    <text evidence="12">The sequence shown here is derived from an EMBL/GenBank/DDBJ whole genome shotgun (WGS) entry which is preliminary data.</text>
</comment>
<comment type="similarity">
    <text evidence="1 10">Belongs to the class-I aminoacyl-tRNA synthetase family.</text>
</comment>
<sequence length="590" mass="66810">MPQLPTVPNTDPSKCVLDSFRIAIAKRLSEALPLTVEQAFSGVDYGKKGEDFTVAIPRFRLPASPSEIAAKVAEKFQPDEWIESIVHDNAFLHFRVNTTNMIREVLHQVHHLSHETKSGEPEYGTNTSGAGQKVIIEYSSPNIAKAFHVGHLRSTIIGAFLANLYKACGWEVISMNYLGDWGSQIGKIAYGFEKYGSQEELEKDTIKHLFDIYVQAHKDTQSDPEIKAEAARWFKRLEDGDEEILSKWKEWREKSVKTYESEYERLNVKFDVYTGESAVSQEGMENVLEKLESMGLLVESKGATLVDLEKWKLAKAIARKQDGTSIYLIRDIAAAIERYEKYKFDKMIYVVASQQDHHLAQCFKVLELMGLPWAKSLVHVNYGLVLGMSTRKGTVVFLDQIIREAGNVMHEQMQKNEEKYQNVEDPETTSLEIGITGVKIQDMAAKRINNYTFNWDRMLSFEGDTGPYLQYAHVRLASIGRKNPHLLPLPAPSEIDTSHLAQWEAARNIAFLLGTYPDVVKTALKTHEPSGVVTYAFRLAHAISSAWEVVIVKGEEDVEKARAKMFLYECAREVLAAAMKLLSIRPLERM</sequence>
<dbReference type="InterPro" id="IPR001412">
    <property type="entry name" value="aa-tRNA-synth_I_CS"/>
</dbReference>
<dbReference type="CDD" id="cd00671">
    <property type="entry name" value="ArgRS_core"/>
    <property type="match status" value="1"/>
</dbReference>
<evidence type="ECO:0000256" key="7">
    <source>
        <dbReference type="ARBA" id="ARBA00023146"/>
    </source>
</evidence>
<dbReference type="Gene3D" id="1.10.730.10">
    <property type="entry name" value="Isoleucyl-tRNA Synthetase, Domain 1"/>
    <property type="match status" value="1"/>
</dbReference>
<dbReference type="PRINTS" id="PR01038">
    <property type="entry name" value="TRNASYNTHARG"/>
</dbReference>
<evidence type="ECO:0000256" key="8">
    <source>
        <dbReference type="ARBA" id="ARBA00033033"/>
    </source>
</evidence>
<evidence type="ECO:0000313" key="12">
    <source>
        <dbReference type="EMBL" id="PPQ68231.1"/>
    </source>
</evidence>
<keyword evidence="7 10" id="KW-0030">Aminoacyl-tRNA synthetase</keyword>
<dbReference type="GO" id="GO:0006420">
    <property type="term" value="P:arginyl-tRNA aminoacylation"/>
    <property type="evidence" value="ECO:0007669"/>
    <property type="project" value="InterPro"/>
</dbReference>
<dbReference type="SUPFAM" id="SSF55190">
    <property type="entry name" value="Arginyl-tRNA synthetase (ArgRS), N-terminal 'additional' domain"/>
    <property type="match status" value="1"/>
</dbReference>
<comment type="catalytic activity">
    <reaction evidence="9">
        <text>tRNA(Arg) + L-arginine + ATP = L-arginyl-tRNA(Arg) + AMP + diphosphate</text>
        <dbReference type="Rhea" id="RHEA:20301"/>
        <dbReference type="Rhea" id="RHEA-COMP:9658"/>
        <dbReference type="Rhea" id="RHEA-COMP:9673"/>
        <dbReference type="ChEBI" id="CHEBI:30616"/>
        <dbReference type="ChEBI" id="CHEBI:32682"/>
        <dbReference type="ChEBI" id="CHEBI:33019"/>
        <dbReference type="ChEBI" id="CHEBI:78442"/>
        <dbReference type="ChEBI" id="CHEBI:78513"/>
        <dbReference type="ChEBI" id="CHEBI:456215"/>
        <dbReference type="EC" id="6.1.1.19"/>
    </reaction>
</comment>
<dbReference type="SUPFAM" id="SSF52374">
    <property type="entry name" value="Nucleotidylyl transferase"/>
    <property type="match status" value="1"/>
</dbReference>
<dbReference type="InterPro" id="IPR001278">
    <property type="entry name" value="Arg-tRNA-ligase"/>
</dbReference>
<name>A0A409VPM7_9AGAR</name>
<dbReference type="CDD" id="cd07956">
    <property type="entry name" value="Anticodon_Ia_Arg"/>
    <property type="match status" value="1"/>
</dbReference>
<keyword evidence="3 10" id="KW-0436">Ligase</keyword>
<keyword evidence="6 10" id="KW-0648">Protein biosynthesis</keyword>
<dbReference type="Proteomes" id="UP000284842">
    <property type="component" value="Unassembled WGS sequence"/>
</dbReference>
<evidence type="ECO:0000256" key="4">
    <source>
        <dbReference type="ARBA" id="ARBA00022741"/>
    </source>
</evidence>
<protein>
    <recommendedName>
        <fullName evidence="2">arginine--tRNA ligase</fullName>
        <ecNumber evidence="2">6.1.1.19</ecNumber>
    </recommendedName>
    <alternativeName>
        <fullName evidence="8">Arginyl-tRNA synthetase</fullName>
    </alternativeName>
</protein>
<dbReference type="GO" id="GO:0004814">
    <property type="term" value="F:arginine-tRNA ligase activity"/>
    <property type="evidence" value="ECO:0007669"/>
    <property type="project" value="UniProtKB-EC"/>
</dbReference>
<dbReference type="GO" id="GO:0032543">
    <property type="term" value="P:mitochondrial translation"/>
    <property type="evidence" value="ECO:0007669"/>
    <property type="project" value="TreeGrafter"/>
</dbReference>
<proteinExistence type="inferred from homology"/>
<dbReference type="InterPro" id="IPR036695">
    <property type="entry name" value="Arg-tRNA-synth_N_sf"/>
</dbReference>
<dbReference type="FunFam" id="3.40.50.620:FF:000058">
    <property type="entry name" value="Mitochondrial arginyl-tRNA synthetase"/>
    <property type="match status" value="1"/>
</dbReference>
<dbReference type="GO" id="GO:0005524">
    <property type="term" value="F:ATP binding"/>
    <property type="evidence" value="ECO:0007669"/>
    <property type="project" value="UniProtKB-KW"/>
</dbReference>
<dbReference type="InterPro" id="IPR008909">
    <property type="entry name" value="DALR_anticod-bd"/>
</dbReference>
<evidence type="ECO:0000256" key="9">
    <source>
        <dbReference type="ARBA" id="ARBA00049339"/>
    </source>
</evidence>
<dbReference type="InterPro" id="IPR014729">
    <property type="entry name" value="Rossmann-like_a/b/a_fold"/>
</dbReference>
<dbReference type="InterPro" id="IPR035684">
    <property type="entry name" value="ArgRS_core"/>
</dbReference>
<dbReference type="PANTHER" id="PTHR11956:SF11">
    <property type="entry name" value="ARGININE--TRNA LIGASE, MITOCHONDRIAL-RELATED"/>
    <property type="match status" value="1"/>
</dbReference>
<dbReference type="FunFam" id="1.10.730.10:FF:000006">
    <property type="entry name" value="Arginyl-tRNA synthetase 2, mitochondrial"/>
    <property type="match status" value="1"/>
</dbReference>
<gene>
    <name evidence="12" type="ORF">CVT24_005039</name>
</gene>
<dbReference type="GO" id="GO:0005739">
    <property type="term" value="C:mitochondrion"/>
    <property type="evidence" value="ECO:0007669"/>
    <property type="project" value="TreeGrafter"/>
</dbReference>
<accession>A0A409VPM7</accession>
<dbReference type="InterPro" id="IPR009080">
    <property type="entry name" value="tRNAsynth_Ia_anticodon-bd"/>
</dbReference>
<dbReference type="PROSITE" id="PS00178">
    <property type="entry name" value="AA_TRNA_LIGASE_I"/>
    <property type="match status" value="1"/>
</dbReference>
<reference evidence="12 13" key="1">
    <citation type="journal article" date="2018" name="Evol. Lett.">
        <title>Horizontal gene cluster transfer increased hallucinogenic mushroom diversity.</title>
        <authorList>
            <person name="Reynolds H.T."/>
            <person name="Vijayakumar V."/>
            <person name="Gluck-Thaler E."/>
            <person name="Korotkin H.B."/>
            <person name="Matheny P.B."/>
            <person name="Slot J.C."/>
        </authorList>
    </citation>
    <scope>NUCLEOTIDE SEQUENCE [LARGE SCALE GENOMIC DNA]</scope>
    <source>
        <strain evidence="12 13">2629</strain>
    </source>
</reference>
<evidence type="ECO:0000313" key="13">
    <source>
        <dbReference type="Proteomes" id="UP000284842"/>
    </source>
</evidence>
<evidence type="ECO:0000256" key="6">
    <source>
        <dbReference type="ARBA" id="ARBA00022917"/>
    </source>
</evidence>
<feature type="domain" description="DALR anticodon binding" evidence="11">
    <location>
        <begin position="469"/>
        <end position="590"/>
    </location>
</feature>
<dbReference type="OrthoDB" id="68056at2759"/>